<reference evidence="2" key="1">
    <citation type="submission" date="2019-10" db="EMBL/GenBank/DDBJ databases">
        <title>Draft genome sequece of Microseira wollei NIES-4236.</title>
        <authorList>
            <person name="Yamaguchi H."/>
            <person name="Suzuki S."/>
            <person name="Kawachi M."/>
        </authorList>
    </citation>
    <scope>NUCLEOTIDE SEQUENCE</scope>
    <source>
        <strain evidence="2">NIES-4236</strain>
    </source>
</reference>
<gene>
    <name evidence="2" type="ORF">MiSe_54520</name>
</gene>
<dbReference type="Proteomes" id="UP001050975">
    <property type="component" value="Unassembled WGS sequence"/>
</dbReference>
<name>A0AAV3XGL9_9CYAN</name>
<evidence type="ECO:0000313" key="3">
    <source>
        <dbReference type="Proteomes" id="UP001050975"/>
    </source>
</evidence>
<sequence>MGIKKASGKTKTLEFVTEITLVVSAKDERVLSSRFEAGRQLYNACLGEAMRRLSLVKQSKLYQSARKIKSNKKERQKSFANANAA</sequence>
<accession>A0AAV3XGL9</accession>
<proteinExistence type="predicted"/>
<evidence type="ECO:0000256" key="1">
    <source>
        <dbReference type="SAM" id="MobiDB-lite"/>
    </source>
</evidence>
<keyword evidence="3" id="KW-1185">Reference proteome</keyword>
<organism evidence="2 3">
    <name type="scientific">Microseira wollei NIES-4236</name>
    <dbReference type="NCBI Taxonomy" id="2530354"/>
    <lineage>
        <taxon>Bacteria</taxon>
        <taxon>Bacillati</taxon>
        <taxon>Cyanobacteriota</taxon>
        <taxon>Cyanophyceae</taxon>
        <taxon>Oscillatoriophycideae</taxon>
        <taxon>Aerosakkonematales</taxon>
        <taxon>Aerosakkonemataceae</taxon>
        <taxon>Microseira</taxon>
    </lineage>
</organism>
<comment type="caution">
    <text evidence="2">The sequence shown here is derived from an EMBL/GenBank/DDBJ whole genome shotgun (WGS) entry which is preliminary data.</text>
</comment>
<feature type="region of interest" description="Disordered" evidence="1">
    <location>
        <begin position="66"/>
        <end position="85"/>
    </location>
</feature>
<protein>
    <submittedName>
        <fullName evidence="2">Transposase, IS605 family protein</fullName>
    </submittedName>
</protein>
<evidence type="ECO:0000313" key="2">
    <source>
        <dbReference type="EMBL" id="GET40641.1"/>
    </source>
</evidence>
<dbReference type="EMBL" id="BLAY01000095">
    <property type="protein sequence ID" value="GET40641.1"/>
    <property type="molecule type" value="Genomic_DNA"/>
</dbReference>
<dbReference type="RefSeq" id="WP_226586657.1">
    <property type="nucleotide sequence ID" value="NZ_BLAY01000095.1"/>
</dbReference>
<dbReference type="AlphaFoldDB" id="A0AAV3XGL9"/>